<dbReference type="InterPro" id="IPR024079">
    <property type="entry name" value="MetalloPept_cat_dom_sf"/>
</dbReference>
<dbReference type="EMBL" id="GEBQ01027281">
    <property type="protein sequence ID" value="JAT12696.1"/>
    <property type="molecule type" value="Transcribed_RNA"/>
</dbReference>
<sequence>MSIFLFLATVLTVLEIILAYPTEGGRLSNVSLEEKEIDFEPRNVIVDSQFKWPTSRDGNVYIPYEIHNLEPDAENVLHQMIDLFRQKSCIRWIPRTTETDYVQVRPKYENGQPVGYCEAMVGRVGGRQHISVTSLCLGLWHNPRRWALAHEMMHTLGFFHEQQRPDSRCYIEVSPDGETDMVNNGVITDFLVDITFPYDFHSIMHYNIPSFFKTLQGETISIEGDEPSFLDWWKIKNAYCGYPHFCEYNKDVCDKHNAHISQCYLENRMKPFEKPNDRGWFKDPVKGM</sequence>
<evidence type="ECO:0000256" key="6">
    <source>
        <dbReference type="PROSITE-ProRule" id="PRU01211"/>
    </source>
</evidence>
<dbReference type="InterPro" id="IPR006026">
    <property type="entry name" value="Peptidase_Metallo"/>
</dbReference>
<comment type="cofactor">
    <cofactor evidence="6 7">
        <name>Zn(2+)</name>
        <dbReference type="ChEBI" id="CHEBI:29105"/>
    </cofactor>
    <text evidence="6 7">Binds 1 zinc ion per subunit.</text>
</comment>
<comment type="caution">
    <text evidence="6">Lacks conserved residue(s) required for the propagation of feature annotation.</text>
</comment>
<evidence type="ECO:0000256" key="7">
    <source>
        <dbReference type="RuleBase" id="RU361183"/>
    </source>
</evidence>
<keyword evidence="2 6" id="KW-0479">Metal-binding</keyword>
<feature type="binding site" evidence="6">
    <location>
        <position position="150"/>
    </location>
    <ligand>
        <name>Zn(2+)</name>
        <dbReference type="ChEBI" id="CHEBI:29105"/>
        <note>catalytic</note>
    </ligand>
</feature>
<evidence type="ECO:0000256" key="3">
    <source>
        <dbReference type="ARBA" id="ARBA00022801"/>
    </source>
</evidence>
<evidence type="ECO:0000313" key="9">
    <source>
        <dbReference type="EMBL" id="JAT12696.1"/>
    </source>
</evidence>
<keyword evidence="3 6" id="KW-0378">Hydrolase</keyword>
<dbReference type="SMART" id="SM00235">
    <property type="entry name" value="ZnMc"/>
    <property type="match status" value="1"/>
</dbReference>
<dbReference type="AlphaFoldDB" id="A0A1B6KMP3"/>
<dbReference type="SUPFAM" id="SSF55486">
    <property type="entry name" value="Metalloproteases ('zincins'), catalytic domain"/>
    <property type="match status" value="1"/>
</dbReference>
<feature type="signal peptide" evidence="7">
    <location>
        <begin position="1"/>
        <end position="19"/>
    </location>
</feature>
<dbReference type="Gene3D" id="3.40.390.10">
    <property type="entry name" value="Collagenase (Catalytic Domain)"/>
    <property type="match status" value="1"/>
</dbReference>
<dbReference type="PANTHER" id="PTHR10127">
    <property type="entry name" value="DISCOIDIN, CUB, EGF, LAMININ , AND ZINC METALLOPROTEASE DOMAIN CONTAINING"/>
    <property type="match status" value="1"/>
</dbReference>
<dbReference type="Pfam" id="PF01400">
    <property type="entry name" value="Astacin"/>
    <property type="match status" value="1"/>
</dbReference>
<keyword evidence="1 6" id="KW-0645">Protease</keyword>
<organism evidence="9">
    <name type="scientific">Graphocephala atropunctata</name>
    <dbReference type="NCBI Taxonomy" id="36148"/>
    <lineage>
        <taxon>Eukaryota</taxon>
        <taxon>Metazoa</taxon>
        <taxon>Ecdysozoa</taxon>
        <taxon>Arthropoda</taxon>
        <taxon>Hexapoda</taxon>
        <taxon>Insecta</taxon>
        <taxon>Pterygota</taxon>
        <taxon>Neoptera</taxon>
        <taxon>Paraneoptera</taxon>
        <taxon>Hemiptera</taxon>
        <taxon>Auchenorrhyncha</taxon>
        <taxon>Membracoidea</taxon>
        <taxon>Cicadellidae</taxon>
        <taxon>Cicadellinae</taxon>
        <taxon>Cicadellini</taxon>
        <taxon>Graphocephala</taxon>
    </lineage>
</organism>
<evidence type="ECO:0000259" key="8">
    <source>
        <dbReference type="PROSITE" id="PS51864"/>
    </source>
</evidence>
<keyword evidence="4 6" id="KW-0862">Zinc</keyword>
<gene>
    <name evidence="9" type="ORF">g.9560</name>
</gene>
<evidence type="ECO:0000256" key="2">
    <source>
        <dbReference type="ARBA" id="ARBA00022723"/>
    </source>
</evidence>
<keyword evidence="5 6" id="KW-0482">Metalloprotease</keyword>
<keyword evidence="7" id="KW-0732">Signal</keyword>
<accession>A0A1B6KMP3</accession>
<reference evidence="9" key="1">
    <citation type="submission" date="2015-11" db="EMBL/GenBank/DDBJ databases">
        <title>De novo transcriptome assembly of four potential Pierce s Disease insect vectors from Arizona vineyards.</title>
        <authorList>
            <person name="Tassone E.E."/>
        </authorList>
    </citation>
    <scope>NUCLEOTIDE SEQUENCE</scope>
</reference>
<dbReference type="PRINTS" id="PR00480">
    <property type="entry name" value="ASTACIN"/>
</dbReference>
<dbReference type="GO" id="GO:0006508">
    <property type="term" value="P:proteolysis"/>
    <property type="evidence" value="ECO:0007669"/>
    <property type="project" value="UniProtKB-KW"/>
</dbReference>
<feature type="active site" evidence="6">
    <location>
        <position position="151"/>
    </location>
</feature>
<dbReference type="GO" id="GO:0008270">
    <property type="term" value="F:zinc ion binding"/>
    <property type="evidence" value="ECO:0007669"/>
    <property type="project" value="UniProtKB-UniRule"/>
</dbReference>
<dbReference type="InterPro" id="IPR001506">
    <property type="entry name" value="Peptidase_M12A"/>
</dbReference>
<dbReference type="GO" id="GO:0004222">
    <property type="term" value="F:metalloendopeptidase activity"/>
    <property type="evidence" value="ECO:0007669"/>
    <property type="project" value="UniProtKB-UniRule"/>
</dbReference>
<protein>
    <recommendedName>
        <fullName evidence="7">Metalloendopeptidase</fullName>
        <ecNumber evidence="7">3.4.24.-</ecNumber>
    </recommendedName>
</protein>
<evidence type="ECO:0000256" key="4">
    <source>
        <dbReference type="ARBA" id="ARBA00022833"/>
    </source>
</evidence>
<feature type="domain" description="Peptidase M12A" evidence="8">
    <location>
        <begin position="43"/>
        <end position="241"/>
    </location>
</feature>
<name>A0A1B6KMP3_9HEMI</name>
<proteinExistence type="predicted"/>
<feature type="binding site" evidence="6">
    <location>
        <position position="154"/>
    </location>
    <ligand>
        <name>Zn(2+)</name>
        <dbReference type="ChEBI" id="CHEBI:29105"/>
        <note>catalytic</note>
    </ligand>
</feature>
<dbReference type="EC" id="3.4.24.-" evidence="7"/>
<feature type="chain" id="PRO_5008447362" description="Metalloendopeptidase" evidence="7">
    <location>
        <begin position="20"/>
        <end position="288"/>
    </location>
</feature>
<dbReference type="PROSITE" id="PS51864">
    <property type="entry name" value="ASTACIN"/>
    <property type="match status" value="1"/>
</dbReference>
<dbReference type="PANTHER" id="PTHR10127:SF780">
    <property type="entry name" value="METALLOENDOPEPTIDASE"/>
    <property type="match status" value="1"/>
</dbReference>
<evidence type="ECO:0000256" key="1">
    <source>
        <dbReference type="ARBA" id="ARBA00022670"/>
    </source>
</evidence>
<evidence type="ECO:0000256" key="5">
    <source>
        <dbReference type="ARBA" id="ARBA00023049"/>
    </source>
</evidence>
<feature type="binding site" evidence="6">
    <location>
        <position position="160"/>
    </location>
    <ligand>
        <name>Zn(2+)</name>
        <dbReference type="ChEBI" id="CHEBI:29105"/>
        <note>catalytic</note>
    </ligand>
</feature>